<dbReference type="Proteomes" id="UP000325289">
    <property type="component" value="Unassembled WGS sequence"/>
</dbReference>
<organism evidence="1 2">
    <name type="scientific">Roseivivax sediminis</name>
    <dbReference type="NCBI Taxonomy" id="936889"/>
    <lineage>
        <taxon>Bacteria</taxon>
        <taxon>Pseudomonadati</taxon>
        <taxon>Pseudomonadota</taxon>
        <taxon>Alphaproteobacteria</taxon>
        <taxon>Rhodobacterales</taxon>
        <taxon>Roseobacteraceae</taxon>
        <taxon>Roseivivax</taxon>
    </lineage>
</organism>
<name>A0A1I1X0E0_9RHOB</name>
<gene>
    <name evidence="1" type="ORF">SAMN04515678_105154</name>
</gene>
<protein>
    <submittedName>
        <fullName evidence="1">Uncharacterized protein</fullName>
    </submittedName>
</protein>
<dbReference type="RefSeq" id="WP_262504504.1">
    <property type="nucleotide sequence ID" value="NZ_FOMS01000005.1"/>
</dbReference>
<keyword evidence="2" id="KW-1185">Reference proteome</keyword>
<evidence type="ECO:0000313" key="1">
    <source>
        <dbReference type="EMBL" id="SFE00058.1"/>
    </source>
</evidence>
<evidence type="ECO:0000313" key="2">
    <source>
        <dbReference type="Proteomes" id="UP000325289"/>
    </source>
</evidence>
<dbReference type="AlphaFoldDB" id="A0A1I1X0E0"/>
<reference evidence="1 2" key="1">
    <citation type="submission" date="2016-10" db="EMBL/GenBank/DDBJ databases">
        <authorList>
            <person name="Varghese N."/>
            <person name="Submissions S."/>
        </authorList>
    </citation>
    <scope>NUCLEOTIDE SEQUENCE [LARGE SCALE GENOMIC DNA]</scope>
    <source>
        <strain evidence="2">YIM D21,KCTC 23444,ACCC 10710</strain>
    </source>
</reference>
<dbReference type="EMBL" id="FOMS01000005">
    <property type="protein sequence ID" value="SFE00058.1"/>
    <property type="molecule type" value="Genomic_DNA"/>
</dbReference>
<accession>A0A1I1X0E0</accession>
<sequence length="40" mass="3981">MGSMLTTVLLVVALATAMWAATPARIVPHVGVTGGITSEG</sequence>
<proteinExistence type="predicted"/>